<comment type="caution">
    <text evidence="6">The sequence shown here is derived from an EMBL/GenBank/DDBJ whole genome shotgun (WGS) entry which is preliminary data.</text>
</comment>
<dbReference type="InterPro" id="IPR011712">
    <property type="entry name" value="Sig_transdc_His_kin_sub3_dim/P"/>
</dbReference>
<dbReference type="RefSeq" id="WP_380138628.1">
    <property type="nucleotide sequence ID" value="NZ_JBHLUI010000009.1"/>
</dbReference>
<feature type="transmembrane region" description="Helical" evidence="4">
    <location>
        <begin position="22"/>
        <end position="38"/>
    </location>
</feature>
<evidence type="ECO:0000256" key="3">
    <source>
        <dbReference type="ARBA" id="ARBA00023012"/>
    </source>
</evidence>
<dbReference type="PANTHER" id="PTHR24421">
    <property type="entry name" value="NITRATE/NITRITE SENSOR PROTEIN NARX-RELATED"/>
    <property type="match status" value="1"/>
</dbReference>
<dbReference type="GO" id="GO:0016301">
    <property type="term" value="F:kinase activity"/>
    <property type="evidence" value="ECO:0007669"/>
    <property type="project" value="UniProtKB-KW"/>
</dbReference>
<dbReference type="Gene3D" id="3.30.565.10">
    <property type="entry name" value="Histidine kinase-like ATPase, C-terminal domain"/>
    <property type="match status" value="1"/>
</dbReference>
<keyword evidence="4" id="KW-0472">Membrane</keyword>
<feature type="transmembrane region" description="Helical" evidence="4">
    <location>
        <begin position="150"/>
        <end position="171"/>
    </location>
</feature>
<feature type="transmembrane region" description="Helical" evidence="4">
    <location>
        <begin position="50"/>
        <end position="71"/>
    </location>
</feature>
<name>A0ABV5LQ77_9ACTN</name>
<evidence type="ECO:0000313" key="6">
    <source>
        <dbReference type="EMBL" id="MFB9376245.1"/>
    </source>
</evidence>
<dbReference type="PANTHER" id="PTHR24421:SF63">
    <property type="entry name" value="SENSOR HISTIDINE KINASE DESK"/>
    <property type="match status" value="1"/>
</dbReference>
<evidence type="ECO:0000256" key="4">
    <source>
        <dbReference type="SAM" id="Phobius"/>
    </source>
</evidence>
<feature type="domain" description="Signal transduction histidine kinase subgroup 3 dimerisation and phosphoacceptor" evidence="5">
    <location>
        <begin position="196"/>
        <end position="261"/>
    </location>
</feature>
<keyword evidence="1" id="KW-0808">Transferase</keyword>
<feature type="transmembrane region" description="Helical" evidence="4">
    <location>
        <begin position="83"/>
        <end position="103"/>
    </location>
</feature>
<dbReference type="InterPro" id="IPR036890">
    <property type="entry name" value="HATPase_C_sf"/>
</dbReference>
<evidence type="ECO:0000256" key="2">
    <source>
        <dbReference type="ARBA" id="ARBA00022777"/>
    </source>
</evidence>
<accession>A0ABV5LQ77</accession>
<dbReference type="Pfam" id="PF07730">
    <property type="entry name" value="HisKA_3"/>
    <property type="match status" value="1"/>
</dbReference>
<organism evidence="6 7">
    <name type="scientific">Kineococcus gynurae</name>
    <dbReference type="NCBI Taxonomy" id="452979"/>
    <lineage>
        <taxon>Bacteria</taxon>
        <taxon>Bacillati</taxon>
        <taxon>Actinomycetota</taxon>
        <taxon>Actinomycetes</taxon>
        <taxon>Kineosporiales</taxon>
        <taxon>Kineosporiaceae</taxon>
        <taxon>Kineococcus</taxon>
    </lineage>
</organism>
<evidence type="ECO:0000256" key="1">
    <source>
        <dbReference type="ARBA" id="ARBA00022679"/>
    </source>
</evidence>
<keyword evidence="4" id="KW-1133">Transmembrane helix</keyword>
<gene>
    <name evidence="6" type="ORF">ACFFVI_04610</name>
</gene>
<proteinExistence type="predicted"/>
<dbReference type="Proteomes" id="UP001589748">
    <property type="component" value="Unassembled WGS sequence"/>
</dbReference>
<reference evidence="6 7" key="1">
    <citation type="submission" date="2024-09" db="EMBL/GenBank/DDBJ databases">
        <authorList>
            <person name="Sun Q."/>
            <person name="Mori K."/>
        </authorList>
    </citation>
    <scope>NUCLEOTIDE SEQUENCE [LARGE SCALE GENOMIC DNA]</scope>
    <source>
        <strain evidence="6 7">TISTR 1856</strain>
    </source>
</reference>
<keyword evidence="2 6" id="KW-0418">Kinase</keyword>
<sequence>MTDAPAPVPQTPPVGFDARRRFGWVFAAVWLFFLAEPFEDALAARDRGAGVLAVVALAAFAVTYVALWVGWQRRRFDPARGQLGWREGLTGVLVLVVLAALAFPGAGQSAANTFVFVCAYGMFALPVRGALTLVGLVVLGLVVASRVDPAWSGLLSTAAGTVLAALATFGISRMFARTRELALAHQDLARLAVAEERGRFARDLHDLLGHSLTVITLKSELAGRLIEVDAQRAAAEITDVERLSRQALTDVRAALEGYRDVSLATELAGARQALAAAGITAHLPGAVEEVGADDQELFGWVVREGVTNVVRHSGASSCWIEVEPSGVAVCDDGAGPRPGSGGGRGLTGLADRARSAGGRLTVGRSAQGGFRLEVRR</sequence>
<feature type="transmembrane region" description="Helical" evidence="4">
    <location>
        <begin position="115"/>
        <end position="144"/>
    </location>
</feature>
<evidence type="ECO:0000313" key="7">
    <source>
        <dbReference type="Proteomes" id="UP001589748"/>
    </source>
</evidence>
<evidence type="ECO:0000259" key="5">
    <source>
        <dbReference type="Pfam" id="PF07730"/>
    </source>
</evidence>
<dbReference type="Gene3D" id="1.20.5.1930">
    <property type="match status" value="1"/>
</dbReference>
<dbReference type="InterPro" id="IPR050482">
    <property type="entry name" value="Sensor_HK_TwoCompSys"/>
</dbReference>
<dbReference type="SUPFAM" id="SSF55874">
    <property type="entry name" value="ATPase domain of HSP90 chaperone/DNA topoisomerase II/histidine kinase"/>
    <property type="match status" value="1"/>
</dbReference>
<dbReference type="EMBL" id="JBHMDM010000003">
    <property type="protein sequence ID" value="MFB9376245.1"/>
    <property type="molecule type" value="Genomic_DNA"/>
</dbReference>
<protein>
    <submittedName>
        <fullName evidence="6">Sensor histidine kinase</fullName>
    </submittedName>
</protein>
<keyword evidence="4" id="KW-0812">Transmembrane</keyword>
<keyword evidence="3" id="KW-0902">Two-component regulatory system</keyword>
<keyword evidence="7" id="KW-1185">Reference proteome</keyword>